<evidence type="ECO:0000256" key="2">
    <source>
        <dbReference type="ARBA" id="ARBA00022723"/>
    </source>
</evidence>
<dbReference type="Pfam" id="PF13247">
    <property type="entry name" value="Fer4_11"/>
    <property type="match status" value="2"/>
</dbReference>
<keyword evidence="2" id="KW-0479">Metal-binding</keyword>
<evidence type="ECO:0000259" key="6">
    <source>
        <dbReference type="PROSITE" id="PS51379"/>
    </source>
</evidence>
<dbReference type="Proteomes" id="UP001487305">
    <property type="component" value="Unassembled WGS sequence"/>
</dbReference>
<dbReference type="Gene3D" id="3.30.70.20">
    <property type="match status" value="2"/>
</dbReference>
<reference evidence="7 8" key="1">
    <citation type="submission" date="2024-04" db="EMBL/GenBank/DDBJ databases">
        <title>Human intestinal bacterial collection.</title>
        <authorList>
            <person name="Pauvert C."/>
            <person name="Hitch T.C.A."/>
            <person name="Clavel T."/>
        </authorList>
    </citation>
    <scope>NUCLEOTIDE SEQUENCE [LARGE SCALE GENOMIC DNA]</scope>
    <source>
        <strain evidence="7 8">CLA-KB-H42</strain>
    </source>
</reference>
<dbReference type="RefSeq" id="WP_102374914.1">
    <property type="nucleotide sequence ID" value="NZ_JBBNOP010000003.1"/>
</dbReference>
<keyword evidence="3" id="KW-0408">Iron</keyword>
<evidence type="ECO:0000256" key="1">
    <source>
        <dbReference type="ARBA" id="ARBA00022485"/>
    </source>
</evidence>
<keyword evidence="5" id="KW-0812">Transmembrane</keyword>
<feature type="domain" description="4Fe-4S ferredoxin-type" evidence="6">
    <location>
        <begin position="81"/>
        <end position="110"/>
    </location>
</feature>
<evidence type="ECO:0000313" key="7">
    <source>
        <dbReference type="EMBL" id="MEQ3362420.1"/>
    </source>
</evidence>
<evidence type="ECO:0000256" key="4">
    <source>
        <dbReference type="ARBA" id="ARBA00023014"/>
    </source>
</evidence>
<comment type="caution">
    <text evidence="7">The sequence shown here is derived from an EMBL/GenBank/DDBJ whole genome shotgun (WGS) entry which is preliminary data.</text>
</comment>
<keyword evidence="5" id="KW-1133">Transmembrane helix</keyword>
<dbReference type="PROSITE" id="PS51379">
    <property type="entry name" value="4FE4S_FER_2"/>
    <property type="match status" value="3"/>
</dbReference>
<evidence type="ECO:0000313" key="8">
    <source>
        <dbReference type="Proteomes" id="UP001487305"/>
    </source>
</evidence>
<accession>A0ABV1JC48</accession>
<keyword evidence="5" id="KW-0472">Membrane</keyword>
<organism evidence="7 8">
    <name type="scientific">Raoultibacter massiliensis</name>
    <dbReference type="NCBI Taxonomy" id="1852371"/>
    <lineage>
        <taxon>Bacteria</taxon>
        <taxon>Bacillati</taxon>
        <taxon>Actinomycetota</taxon>
        <taxon>Coriobacteriia</taxon>
        <taxon>Eggerthellales</taxon>
        <taxon>Eggerthellaceae</taxon>
        <taxon>Raoultibacter</taxon>
    </lineage>
</organism>
<dbReference type="PROSITE" id="PS00198">
    <property type="entry name" value="4FE4S_FER_1"/>
    <property type="match status" value="1"/>
</dbReference>
<evidence type="ECO:0000256" key="3">
    <source>
        <dbReference type="ARBA" id="ARBA00023004"/>
    </source>
</evidence>
<dbReference type="Pfam" id="PF12800">
    <property type="entry name" value="Fer4_4"/>
    <property type="match status" value="1"/>
</dbReference>
<sequence>MTRYGMAINMDQCIGCQTCVVSCQLNNALRPGSSRNSIDRVERGRWPNGDLFFFPHACIHCDEPLCVKVCPTGASSKRTDGIVAIDHELCIGCGVCITACEFGARSIGTQDEWHYGAKDPAPYEAEGMQPVNVADKCTFCSDRIDAGLQPACVSDCVAGIRVFGDLDDPNSAVNAYIREHRCVCSPDSAVYYGRGTRDLDVREHITETYYRSAKADREGQKPQEVRGNLAIVGIAGAATAAAVAGLGVSARNSRKKGKRNPKSEDRR</sequence>
<dbReference type="CDD" id="cd10551">
    <property type="entry name" value="PsrB"/>
    <property type="match status" value="1"/>
</dbReference>
<dbReference type="InterPro" id="IPR050954">
    <property type="entry name" value="ET_IronSulfur_Cluster-Binding"/>
</dbReference>
<feature type="domain" description="4Fe-4S ferredoxin-type" evidence="6">
    <location>
        <begin position="4"/>
        <end position="34"/>
    </location>
</feature>
<keyword evidence="8" id="KW-1185">Reference proteome</keyword>
<dbReference type="InterPro" id="IPR017900">
    <property type="entry name" value="4Fe4S_Fe_S_CS"/>
</dbReference>
<feature type="transmembrane region" description="Helical" evidence="5">
    <location>
        <begin position="229"/>
        <end position="250"/>
    </location>
</feature>
<dbReference type="EMBL" id="JBBNOP010000003">
    <property type="protein sequence ID" value="MEQ3362420.1"/>
    <property type="molecule type" value="Genomic_DNA"/>
</dbReference>
<gene>
    <name evidence="7" type="ORF">AAA083_05455</name>
</gene>
<evidence type="ECO:0000256" key="5">
    <source>
        <dbReference type="SAM" id="Phobius"/>
    </source>
</evidence>
<keyword evidence="1" id="KW-0004">4Fe-4S</keyword>
<dbReference type="InterPro" id="IPR017896">
    <property type="entry name" value="4Fe4S_Fe-S-bd"/>
</dbReference>
<keyword evidence="4" id="KW-0411">Iron-sulfur</keyword>
<protein>
    <submittedName>
        <fullName evidence="7">4Fe-4S dicluster domain-containing protein</fullName>
    </submittedName>
</protein>
<dbReference type="SUPFAM" id="SSF54862">
    <property type="entry name" value="4Fe-4S ferredoxins"/>
    <property type="match status" value="1"/>
</dbReference>
<proteinExistence type="predicted"/>
<dbReference type="PANTHER" id="PTHR43177:SF3">
    <property type="entry name" value="PROTEIN NRFC HOMOLOG"/>
    <property type="match status" value="1"/>
</dbReference>
<name>A0ABV1JC48_9ACTN</name>
<feature type="domain" description="4Fe-4S ferredoxin-type" evidence="6">
    <location>
        <begin position="49"/>
        <end position="80"/>
    </location>
</feature>
<dbReference type="PANTHER" id="PTHR43177">
    <property type="entry name" value="PROTEIN NRFC"/>
    <property type="match status" value="1"/>
</dbReference>